<evidence type="ECO:0000313" key="2">
    <source>
        <dbReference type="Proteomes" id="UP000236291"/>
    </source>
</evidence>
<proteinExistence type="predicted"/>
<organism evidence="1 2">
    <name type="scientific">Trifolium pratense</name>
    <name type="common">Red clover</name>
    <dbReference type="NCBI Taxonomy" id="57577"/>
    <lineage>
        <taxon>Eukaryota</taxon>
        <taxon>Viridiplantae</taxon>
        <taxon>Streptophyta</taxon>
        <taxon>Embryophyta</taxon>
        <taxon>Tracheophyta</taxon>
        <taxon>Spermatophyta</taxon>
        <taxon>Magnoliopsida</taxon>
        <taxon>eudicotyledons</taxon>
        <taxon>Gunneridae</taxon>
        <taxon>Pentapetalae</taxon>
        <taxon>rosids</taxon>
        <taxon>fabids</taxon>
        <taxon>Fabales</taxon>
        <taxon>Fabaceae</taxon>
        <taxon>Papilionoideae</taxon>
        <taxon>50 kb inversion clade</taxon>
        <taxon>NPAAA clade</taxon>
        <taxon>Hologalegina</taxon>
        <taxon>IRL clade</taxon>
        <taxon>Trifolieae</taxon>
        <taxon>Trifolium</taxon>
    </lineage>
</organism>
<reference evidence="1 2" key="2">
    <citation type="journal article" date="2017" name="Front. Plant Sci.">
        <title>Gene Classification and Mining of Molecular Markers Useful in Red Clover (Trifolium pratense) Breeding.</title>
        <authorList>
            <person name="Istvanek J."/>
            <person name="Dluhosova J."/>
            <person name="Dluhos P."/>
            <person name="Patkova L."/>
            <person name="Nedelnik J."/>
            <person name="Repkova J."/>
        </authorList>
    </citation>
    <scope>NUCLEOTIDE SEQUENCE [LARGE SCALE GENOMIC DNA]</scope>
    <source>
        <strain evidence="2">cv. Tatra</strain>
        <tissue evidence="1">Young leaves</tissue>
    </source>
</reference>
<protein>
    <submittedName>
        <fullName evidence="1">Uncharacterized protein</fullName>
    </submittedName>
</protein>
<comment type="caution">
    <text evidence="1">The sequence shown here is derived from an EMBL/GenBank/DDBJ whole genome shotgun (WGS) entry which is preliminary data.</text>
</comment>
<evidence type="ECO:0000313" key="1">
    <source>
        <dbReference type="EMBL" id="PNY12362.1"/>
    </source>
</evidence>
<sequence>MNFNQFVHKTIDWVKPPGTLKMNVDSSRVSANGSACGGILRDHHGQAVKVSYCKVSSSSSIFVETRAL</sequence>
<dbReference type="AlphaFoldDB" id="A0A2K3PAQ6"/>
<dbReference type="Proteomes" id="UP000236291">
    <property type="component" value="Unassembled WGS sequence"/>
</dbReference>
<accession>A0A2K3PAQ6</accession>
<gene>
    <name evidence="1" type="ORF">L195_g008991</name>
</gene>
<dbReference type="EMBL" id="ASHM01005220">
    <property type="protein sequence ID" value="PNY12362.1"/>
    <property type="molecule type" value="Genomic_DNA"/>
</dbReference>
<reference evidence="1 2" key="1">
    <citation type="journal article" date="2014" name="Am. J. Bot.">
        <title>Genome assembly and annotation for red clover (Trifolium pratense; Fabaceae).</title>
        <authorList>
            <person name="Istvanek J."/>
            <person name="Jaros M."/>
            <person name="Krenek A."/>
            <person name="Repkova J."/>
        </authorList>
    </citation>
    <scope>NUCLEOTIDE SEQUENCE [LARGE SCALE GENOMIC DNA]</scope>
    <source>
        <strain evidence="2">cv. Tatra</strain>
        <tissue evidence="1">Young leaves</tissue>
    </source>
</reference>
<name>A0A2K3PAQ6_TRIPR</name>